<evidence type="ECO:0000313" key="2">
    <source>
        <dbReference type="EMBL" id="EYD75567.1"/>
    </source>
</evidence>
<dbReference type="OrthoDB" id="9761586at2"/>
<evidence type="ECO:0000259" key="1">
    <source>
        <dbReference type="Pfam" id="PF02538"/>
    </source>
</evidence>
<dbReference type="Proteomes" id="UP000019666">
    <property type="component" value="Unassembled WGS sequence"/>
</dbReference>
<reference evidence="2 3" key="1">
    <citation type="submission" date="2013-02" db="EMBL/GenBank/DDBJ databases">
        <authorList>
            <person name="Fiebig A."/>
            <person name="Goeker M."/>
            <person name="Klenk H.-P.P."/>
        </authorList>
    </citation>
    <scope>NUCLEOTIDE SEQUENCE [LARGE SCALE GENOMIC DNA]</scope>
    <source>
        <strain evidence="2 3">DSM 19309</strain>
    </source>
</reference>
<dbReference type="GO" id="GO:0047423">
    <property type="term" value="F:N-methylhydantoinase (ATP-hydrolyzing) activity"/>
    <property type="evidence" value="ECO:0007669"/>
    <property type="project" value="UniProtKB-EC"/>
</dbReference>
<organism evidence="2 3">
    <name type="scientific">Rubellimicrobium mesophilum DSM 19309</name>
    <dbReference type="NCBI Taxonomy" id="442562"/>
    <lineage>
        <taxon>Bacteria</taxon>
        <taxon>Pseudomonadati</taxon>
        <taxon>Pseudomonadota</taxon>
        <taxon>Alphaproteobacteria</taxon>
        <taxon>Rhodobacterales</taxon>
        <taxon>Roseobacteraceae</taxon>
        <taxon>Rubellimicrobium</taxon>
    </lineage>
</organism>
<evidence type="ECO:0000313" key="3">
    <source>
        <dbReference type="Proteomes" id="UP000019666"/>
    </source>
</evidence>
<dbReference type="InterPro" id="IPR003692">
    <property type="entry name" value="Hydantoinase_B"/>
</dbReference>
<keyword evidence="2" id="KW-0378">Hydrolase</keyword>
<keyword evidence="3" id="KW-1185">Reference proteome</keyword>
<dbReference type="AlphaFoldDB" id="A0A017HM74"/>
<dbReference type="GO" id="GO:0017168">
    <property type="term" value="F:5-oxoprolinase (ATP-hydrolyzing) activity"/>
    <property type="evidence" value="ECO:0007669"/>
    <property type="project" value="TreeGrafter"/>
</dbReference>
<dbReference type="InterPro" id="IPR045079">
    <property type="entry name" value="Oxoprolinase-like"/>
</dbReference>
<feature type="domain" description="Hydantoinase B/oxoprolinase" evidence="1">
    <location>
        <begin position="4"/>
        <end position="527"/>
    </location>
</feature>
<protein>
    <submittedName>
        <fullName evidence="2">N-methylhydantoinase B</fullName>
        <ecNumber evidence="2">3.5.2.14</ecNumber>
    </submittedName>
</protein>
<accession>A0A017HM74</accession>
<sequence>MIHDPITTEVVRHALETIAEEMGTSLRRTAMSVVIKDLRDYSCAVFDPKGHLLACTMDIPSLMASMAPALQAIVAKWTDDIGPGDVFITNHPYLGCAHTSDVNIFVPAFGADGSLVGFAGAAAHHADWGGRVAGTAAYDSRSVFQEGVILAALKLVEAGRANAAIMDIIRENVRHPAQNMGDLRAQIAAATAGASRMAGLAGRHGPEGLRAIFDGLVSYTARRTRAELAALPDGTWSAEGAIDDDGITPGNRVTFRVDVTVKGDAITFDFSRGDRQMPGGMNIPWSSLRSAVQYALTCILPQDIPVNEGVMDAVTIVAPVGGAVNPAHPAAVSDRHIACERLCDVLVSAMGQIAPHRTSAGWCVGFPVFICETRSPKTRDASVLLGIIAGGAGAHEGADGASGIDVHLSNCAITPAEAIEANYTLRIDRYELIRDSGGAGRHRGGLGIRADYRNLSDRPMDVQTEVEQSAADSAPWPLDGGRPGTTCAVAMIADGAERPLPSKGYFTIPPGGVVSMRAGGGGGAGDPLARPEEVVMADLAAGYISEEAARTIYRVDPATGRRPRTAAA</sequence>
<name>A0A017HM74_9RHOB</name>
<dbReference type="RefSeq" id="WP_037278271.1">
    <property type="nucleotide sequence ID" value="NZ_KK088554.1"/>
</dbReference>
<dbReference type="HOGENOM" id="CLU_020413_1_0_5"/>
<dbReference type="STRING" id="442562.Rumeso_02913"/>
<dbReference type="PANTHER" id="PTHR11365">
    <property type="entry name" value="5-OXOPROLINASE RELATED"/>
    <property type="match status" value="1"/>
</dbReference>
<gene>
    <name evidence="2" type="ORF">Rumeso_02913</name>
</gene>
<dbReference type="PATRIC" id="fig|442562.3.peg.2867"/>
<dbReference type="PANTHER" id="PTHR11365:SF23">
    <property type="entry name" value="HYPOTHETICAL 5-OXOPROLINASE (EUROFUNG)-RELATED"/>
    <property type="match status" value="1"/>
</dbReference>
<dbReference type="EC" id="3.5.2.14" evidence="2"/>
<comment type="caution">
    <text evidence="2">The sequence shown here is derived from an EMBL/GenBank/DDBJ whole genome shotgun (WGS) entry which is preliminary data.</text>
</comment>
<proteinExistence type="predicted"/>
<dbReference type="Pfam" id="PF02538">
    <property type="entry name" value="Hydantoinase_B"/>
    <property type="match status" value="1"/>
</dbReference>
<dbReference type="GO" id="GO:0005829">
    <property type="term" value="C:cytosol"/>
    <property type="evidence" value="ECO:0007669"/>
    <property type="project" value="TreeGrafter"/>
</dbReference>
<dbReference type="EMBL" id="AOSK01000075">
    <property type="protein sequence ID" value="EYD75567.1"/>
    <property type="molecule type" value="Genomic_DNA"/>
</dbReference>
<dbReference type="GO" id="GO:0006749">
    <property type="term" value="P:glutathione metabolic process"/>
    <property type="evidence" value="ECO:0007669"/>
    <property type="project" value="TreeGrafter"/>
</dbReference>